<protein>
    <submittedName>
        <fullName evidence="5">DNA-binding transcriptional regulator</fullName>
    </submittedName>
</protein>
<dbReference type="InterPro" id="IPR009057">
    <property type="entry name" value="Homeodomain-like_sf"/>
</dbReference>
<dbReference type="InterPro" id="IPR018060">
    <property type="entry name" value="HTH_AraC"/>
</dbReference>
<feature type="domain" description="HTH araC/xylS-type" evidence="4">
    <location>
        <begin position="282"/>
        <end position="381"/>
    </location>
</feature>
<evidence type="ECO:0000256" key="2">
    <source>
        <dbReference type="ARBA" id="ARBA00023125"/>
    </source>
</evidence>
<evidence type="ECO:0000256" key="3">
    <source>
        <dbReference type="ARBA" id="ARBA00023163"/>
    </source>
</evidence>
<evidence type="ECO:0000259" key="4">
    <source>
        <dbReference type="PROSITE" id="PS01124"/>
    </source>
</evidence>
<dbReference type="SUPFAM" id="SSF46689">
    <property type="entry name" value="Homeodomain-like"/>
    <property type="match status" value="2"/>
</dbReference>
<dbReference type="SUPFAM" id="SSF53822">
    <property type="entry name" value="Periplasmic binding protein-like I"/>
    <property type="match status" value="1"/>
</dbReference>
<keyword evidence="1" id="KW-0805">Transcription regulation</keyword>
<accession>A0ABS8PQ56</accession>
<dbReference type="PANTHER" id="PTHR30146">
    <property type="entry name" value="LACI-RELATED TRANSCRIPTIONAL REPRESSOR"/>
    <property type="match status" value="1"/>
</dbReference>
<dbReference type="Pfam" id="PF12833">
    <property type="entry name" value="HTH_18"/>
    <property type="match status" value="1"/>
</dbReference>
<dbReference type="Gene3D" id="1.10.10.60">
    <property type="entry name" value="Homeodomain-like"/>
    <property type="match status" value="2"/>
</dbReference>
<keyword evidence="3" id="KW-0804">Transcription</keyword>
<dbReference type="PANTHER" id="PTHR30146:SF24">
    <property type="entry name" value="XYLOSE OPERON REGULATORY PROTEIN"/>
    <property type="match status" value="1"/>
</dbReference>
<dbReference type="InterPro" id="IPR028082">
    <property type="entry name" value="Peripla_BP_I"/>
</dbReference>
<dbReference type="EMBL" id="JAJNEC010000005">
    <property type="protein sequence ID" value="MCD2423236.1"/>
    <property type="molecule type" value="Genomic_DNA"/>
</dbReference>
<reference evidence="5 6" key="1">
    <citation type="submission" date="2021-11" db="EMBL/GenBank/DDBJ databases">
        <title>Genomic of Niabella pedocola.</title>
        <authorList>
            <person name="Wu T."/>
        </authorList>
    </citation>
    <scope>NUCLEOTIDE SEQUENCE [LARGE SCALE GENOMIC DNA]</scope>
    <source>
        <strain evidence="5 6">JCM 31011</strain>
    </source>
</reference>
<dbReference type="Proteomes" id="UP001199816">
    <property type="component" value="Unassembled WGS sequence"/>
</dbReference>
<evidence type="ECO:0000256" key="1">
    <source>
        <dbReference type="ARBA" id="ARBA00023015"/>
    </source>
</evidence>
<dbReference type="PROSITE" id="PS00041">
    <property type="entry name" value="HTH_ARAC_FAMILY_1"/>
    <property type="match status" value="1"/>
</dbReference>
<sequence length="386" mass="44874">MIRILLLIDHSSKFSRKLLRGMVKYSKDNGPWLFYRLPTYYKNLYGEAGILKLAREWKADAVIAQADLDDIGYLKKLGIPVIIQNYRERSDYFSNLTGDYRGTGEMAARFFIQRRYRNFAFYGSKNVVWSIERAEGYKTEVEKYGGTFYYFESEHLNEEQWGSDHEELDKWLMSLPKPVALFACDDYFALQVSDICKINNILIPEDVALLGVDNDDLICNFSDPSISSIELDVERGGYEAGRLLHKLVLKERTKPYNIIVNPVRIELRQSTEKYNLSNEYIREVVQYIESSFTTPISIDVLIRRVPLSRRNLETKFKNSMGISLYQFILKQRIEYLADLLLANPALSLLELAIRSGFSDCRNLSRTFKKFKGYTPTAYLKKFAKPV</sequence>
<dbReference type="CDD" id="cd01543">
    <property type="entry name" value="PBP1_XylR"/>
    <property type="match status" value="1"/>
</dbReference>
<dbReference type="GO" id="GO:0003677">
    <property type="term" value="F:DNA binding"/>
    <property type="evidence" value="ECO:0007669"/>
    <property type="project" value="UniProtKB-KW"/>
</dbReference>
<dbReference type="Pfam" id="PF13377">
    <property type="entry name" value="Peripla_BP_3"/>
    <property type="match status" value="1"/>
</dbReference>
<dbReference type="RefSeq" id="WP_231004500.1">
    <property type="nucleotide sequence ID" value="NZ_JAJNEC010000005.1"/>
</dbReference>
<dbReference type="Gene3D" id="3.40.50.2300">
    <property type="match status" value="2"/>
</dbReference>
<dbReference type="SMART" id="SM00342">
    <property type="entry name" value="HTH_ARAC"/>
    <property type="match status" value="1"/>
</dbReference>
<dbReference type="InterPro" id="IPR046335">
    <property type="entry name" value="LacI/GalR-like_sensor"/>
</dbReference>
<dbReference type="InterPro" id="IPR018062">
    <property type="entry name" value="HTH_AraC-typ_CS"/>
</dbReference>
<gene>
    <name evidence="5" type="ORF">LQ567_10735</name>
</gene>
<proteinExistence type="predicted"/>
<comment type="caution">
    <text evidence="5">The sequence shown here is derived from an EMBL/GenBank/DDBJ whole genome shotgun (WGS) entry which is preliminary data.</text>
</comment>
<dbReference type="PROSITE" id="PS01124">
    <property type="entry name" value="HTH_ARAC_FAMILY_2"/>
    <property type="match status" value="1"/>
</dbReference>
<keyword evidence="6" id="KW-1185">Reference proteome</keyword>
<evidence type="ECO:0000313" key="5">
    <source>
        <dbReference type="EMBL" id="MCD2423236.1"/>
    </source>
</evidence>
<keyword evidence="2 5" id="KW-0238">DNA-binding</keyword>
<name>A0ABS8PQ56_9BACT</name>
<organism evidence="5 6">
    <name type="scientific">Niabella pedocola</name>
    <dbReference type="NCBI Taxonomy" id="1752077"/>
    <lineage>
        <taxon>Bacteria</taxon>
        <taxon>Pseudomonadati</taxon>
        <taxon>Bacteroidota</taxon>
        <taxon>Chitinophagia</taxon>
        <taxon>Chitinophagales</taxon>
        <taxon>Chitinophagaceae</taxon>
        <taxon>Niabella</taxon>
    </lineage>
</organism>
<evidence type="ECO:0000313" key="6">
    <source>
        <dbReference type="Proteomes" id="UP001199816"/>
    </source>
</evidence>